<feature type="compositionally biased region" description="Low complexity" evidence="1">
    <location>
        <begin position="118"/>
        <end position="131"/>
    </location>
</feature>
<proteinExistence type="predicted"/>
<name>A0AAD1SNV9_PELCU</name>
<dbReference type="Proteomes" id="UP001295444">
    <property type="component" value="Chromosome 06"/>
</dbReference>
<reference evidence="2" key="1">
    <citation type="submission" date="2022-03" db="EMBL/GenBank/DDBJ databases">
        <authorList>
            <person name="Alioto T."/>
            <person name="Alioto T."/>
            <person name="Gomez Garrido J."/>
        </authorList>
    </citation>
    <scope>NUCLEOTIDE SEQUENCE</scope>
</reference>
<protein>
    <submittedName>
        <fullName evidence="2">Uncharacterized protein</fullName>
    </submittedName>
</protein>
<evidence type="ECO:0000313" key="3">
    <source>
        <dbReference type="Proteomes" id="UP001295444"/>
    </source>
</evidence>
<feature type="compositionally biased region" description="Basic and acidic residues" evidence="1">
    <location>
        <begin position="90"/>
        <end position="113"/>
    </location>
</feature>
<sequence>MPVVSPSAVVRIIIAVQGWTDYAEVRFYVMQIRAEELNIAKNLEGLTSQPRKAGIRGMRESTDGGYVLEGVGRLRVSWVLEEVSVSSLLRKGEEPEGADNEGKGGAKHKEIEKVPPNGSSSHSSGDTYYSDQDYADQGQDMSPKKSRSKASENSSSSFHECMVQETSIALVQEVMLLKEAKQEVLIEPEGPGSVSITDEKDQVRA</sequence>
<evidence type="ECO:0000313" key="2">
    <source>
        <dbReference type="EMBL" id="CAH2302820.1"/>
    </source>
</evidence>
<accession>A0AAD1SNV9</accession>
<feature type="region of interest" description="Disordered" evidence="1">
    <location>
        <begin position="89"/>
        <end position="159"/>
    </location>
</feature>
<evidence type="ECO:0000256" key="1">
    <source>
        <dbReference type="SAM" id="MobiDB-lite"/>
    </source>
</evidence>
<feature type="region of interest" description="Disordered" evidence="1">
    <location>
        <begin position="183"/>
        <end position="205"/>
    </location>
</feature>
<dbReference type="AlphaFoldDB" id="A0AAD1SNV9"/>
<gene>
    <name evidence="2" type="ORF">PECUL_23A047033</name>
</gene>
<dbReference type="EMBL" id="OW240917">
    <property type="protein sequence ID" value="CAH2302820.1"/>
    <property type="molecule type" value="Genomic_DNA"/>
</dbReference>
<organism evidence="2 3">
    <name type="scientific">Pelobates cultripes</name>
    <name type="common">Western spadefoot toad</name>
    <dbReference type="NCBI Taxonomy" id="61616"/>
    <lineage>
        <taxon>Eukaryota</taxon>
        <taxon>Metazoa</taxon>
        <taxon>Chordata</taxon>
        <taxon>Craniata</taxon>
        <taxon>Vertebrata</taxon>
        <taxon>Euteleostomi</taxon>
        <taxon>Amphibia</taxon>
        <taxon>Batrachia</taxon>
        <taxon>Anura</taxon>
        <taxon>Pelobatoidea</taxon>
        <taxon>Pelobatidae</taxon>
        <taxon>Pelobates</taxon>
    </lineage>
</organism>
<keyword evidence="3" id="KW-1185">Reference proteome</keyword>